<feature type="binding site" evidence="9">
    <location>
        <position position="135"/>
    </location>
    <ligand>
        <name>Zn(2+)</name>
        <dbReference type="ChEBI" id="CHEBI:29105"/>
    </ligand>
</feature>
<dbReference type="AlphaFoldDB" id="A0A075LQB0"/>
<dbReference type="Gene3D" id="1.10.10.10">
    <property type="entry name" value="Winged helix-like DNA-binding domain superfamily/Winged helix DNA-binding domain"/>
    <property type="match status" value="1"/>
</dbReference>
<feature type="binding site" evidence="9">
    <location>
        <position position="132"/>
    </location>
    <ligand>
        <name>Zn(2+)</name>
        <dbReference type="ChEBI" id="CHEBI:29105"/>
    </ligand>
</feature>
<comment type="cofactor">
    <cofactor evidence="9">
        <name>Zn(2+)</name>
        <dbReference type="ChEBI" id="CHEBI:29105"/>
    </cofactor>
    <text evidence="9">Binds 1 zinc ion per subunit.</text>
</comment>
<comment type="cofactor">
    <cofactor evidence="10">
        <name>Mn(2+)</name>
        <dbReference type="ChEBI" id="CHEBI:29035"/>
    </cofactor>
    <cofactor evidence="10">
        <name>Fe(2+)</name>
        <dbReference type="ChEBI" id="CHEBI:29033"/>
    </cofactor>
    <text evidence="10">Binds 1 Mn(2+) or Fe(2+) ion per subunit.</text>
</comment>
<dbReference type="InterPro" id="IPR036390">
    <property type="entry name" value="WH_DNA-bd_sf"/>
</dbReference>
<dbReference type="Pfam" id="PF01475">
    <property type="entry name" value="FUR"/>
    <property type="match status" value="1"/>
</dbReference>
<feature type="binding site" evidence="10">
    <location>
        <position position="89"/>
    </location>
    <ligand>
        <name>Fe cation</name>
        <dbReference type="ChEBI" id="CHEBI:24875"/>
    </ligand>
</feature>
<evidence type="ECO:0000256" key="3">
    <source>
        <dbReference type="ARBA" id="ARBA00022490"/>
    </source>
</evidence>
<evidence type="ECO:0000256" key="5">
    <source>
        <dbReference type="ARBA" id="ARBA00022833"/>
    </source>
</evidence>
<evidence type="ECO:0000313" key="11">
    <source>
        <dbReference type="EMBL" id="AIF68182.1"/>
    </source>
</evidence>
<proteinExistence type="inferred from homology"/>
<dbReference type="GeneID" id="34223198"/>
<gene>
    <name evidence="11" type="ORF">GZ22_17130</name>
</gene>
<protein>
    <submittedName>
        <fullName evidence="11">Fur family transcriptional regulator</fullName>
    </submittedName>
</protein>
<keyword evidence="7" id="KW-0238">DNA-binding</keyword>
<dbReference type="PANTHER" id="PTHR33202">
    <property type="entry name" value="ZINC UPTAKE REGULATION PROTEIN"/>
    <property type="match status" value="1"/>
</dbReference>
<keyword evidence="9" id="KW-0479">Metal-binding</keyword>
<dbReference type="InterPro" id="IPR043135">
    <property type="entry name" value="Fur_C"/>
</dbReference>
<dbReference type="Proteomes" id="UP000027980">
    <property type="component" value="Chromosome"/>
</dbReference>
<dbReference type="EMBL" id="CP008876">
    <property type="protein sequence ID" value="AIF68182.1"/>
    <property type="molecule type" value="Genomic_DNA"/>
</dbReference>
<feature type="binding site" evidence="9">
    <location>
        <position position="95"/>
    </location>
    <ligand>
        <name>Zn(2+)</name>
        <dbReference type="ChEBI" id="CHEBI:29105"/>
    </ligand>
</feature>
<feature type="binding site" evidence="10">
    <location>
        <position position="124"/>
    </location>
    <ligand>
        <name>Fe cation</name>
        <dbReference type="ChEBI" id="CHEBI:24875"/>
    </ligand>
</feature>
<dbReference type="OrthoDB" id="8659436at2"/>
<evidence type="ECO:0000256" key="2">
    <source>
        <dbReference type="ARBA" id="ARBA00007957"/>
    </source>
</evidence>
<dbReference type="PANTHER" id="PTHR33202:SF1">
    <property type="entry name" value="FERRIC UPTAKE REGULATION PROTEIN"/>
    <property type="match status" value="1"/>
</dbReference>
<evidence type="ECO:0000256" key="9">
    <source>
        <dbReference type="PIRSR" id="PIRSR602481-1"/>
    </source>
</evidence>
<dbReference type="CDD" id="cd07153">
    <property type="entry name" value="Fur_like"/>
    <property type="match status" value="1"/>
</dbReference>
<dbReference type="Gene3D" id="3.30.1490.190">
    <property type="match status" value="1"/>
</dbReference>
<sequence>MQVNEGIAILKENGHKYTDKRADILTYFIHAKGYRSAKALLAYMETSYAGISLDTIYRNLRLFEQLELLESREKNGEKLFKIACKSGTHHHHFICESCGLTKPLQKCPLPVYTEELADYHVNTHAFELYGLCPTCHNR</sequence>
<evidence type="ECO:0000256" key="7">
    <source>
        <dbReference type="ARBA" id="ARBA00023125"/>
    </source>
</evidence>
<evidence type="ECO:0000256" key="6">
    <source>
        <dbReference type="ARBA" id="ARBA00023015"/>
    </source>
</evidence>
<comment type="subcellular location">
    <subcellularLocation>
        <location evidence="1">Cytoplasm</location>
    </subcellularLocation>
</comment>
<dbReference type="SUPFAM" id="SSF46785">
    <property type="entry name" value="Winged helix' DNA-binding domain"/>
    <property type="match status" value="1"/>
</dbReference>
<comment type="similarity">
    <text evidence="2">Belongs to the Fur family.</text>
</comment>
<dbReference type="InterPro" id="IPR036388">
    <property type="entry name" value="WH-like_DNA-bd_sf"/>
</dbReference>
<dbReference type="KEGG" id="tap:GZ22_17130"/>
<dbReference type="GO" id="GO:0008270">
    <property type="term" value="F:zinc ion binding"/>
    <property type="evidence" value="ECO:0007669"/>
    <property type="project" value="TreeGrafter"/>
</dbReference>
<keyword evidence="10" id="KW-0408">Iron</keyword>
<keyword evidence="4" id="KW-0678">Repressor</keyword>
<dbReference type="GO" id="GO:0000976">
    <property type="term" value="F:transcription cis-regulatory region binding"/>
    <property type="evidence" value="ECO:0007669"/>
    <property type="project" value="TreeGrafter"/>
</dbReference>
<evidence type="ECO:0000313" key="12">
    <source>
        <dbReference type="Proteomes" id="UP000027980"/>
    </source>
</evidence>
<organism evidence="11 12">
    <name type="scientific">Terribacillus saccharophilus</name>
    <dbReference type="NCBI Taxonomy" id="361277"/>
    <lineage>
        <taxon>Bacteria</taxon>
        <taxon>Bacillati</taxon>
        <taxon>Bacillota</taxon>
        <taxon>Bacilli</taxon>
        <taxon>Bacillales</taxon>
        <taxon>Bacillaceae</taxon>
        <taxon>Terribacillus</taxon>
    </lineage>
</organism>
<dbReference type="HOGENOM" id="CLU_096072_5_1_9"/>
<reference evidence="11 12" key="1">
    <citation type="submission" date="2014-07" db="EMBL/GenBank/DDBJ databases">
        <title>Complete genome sequence of a moderately halophilic bacterium Terribacillus aidingensis MP602, isolated from Cryptomeria fortunei in Tianmu mountain in China.</title>
        <authorList>
            <person name="Wang Y."/>
            <person name="Lu P."/>
            <person name="Zhang L."/>
        </authorList>
    </citation>
    <scope>NUCLEOTIDE SEQUENCE [LARGE SCALE GENOMIC DNA]</scope>
    <source>
        <strain evidence="11 12">MP602</strain>
    </source>
</reference>
<feature type="binding site" evidence="9">
    <location>
        <position position="98"/>
    </location>
    <ligand>
        <name>Zn(2+)</name>
        <dbReference type="ChEBI" id="CHEBI:29105"/>
    </ligand>
</feature>
<accession>A0A075LQB0</accession>
<dbReference type="RefSeq" id="WP_038564845.1">
    <property type="nucleotide sequence ID" value="NZ_CP008876.1"/>
</dbReference>
<keyword evidence="6" id="KW-0805">Transcription regulation</keyword>
<dbReference type="GO" id="GO:1900376">
    <property type="term" value="P:regulation of secondary metabolite biosynthetic process"/>
    <property type="evidence" value="ECO:0007669"/>
    <property type="project" value="TreeGrafter"/>
</dbReference>
<evidence type="ECO:0000256" key="1">
    <source>
        <dbReference type="ARBA" id="ARBA00004496"/>
    </source>
</evidence>
<dbReference type="GO" id="GO:0045892">
    <property type="term" value="P:negative regulation of DNA-templated transcription"/>
    <property type="evidence" value="ECO:0007669"/>
    <property type="project" value="TreeGrafter"/>
</dbReference>
<keyword evidence="8" id="KW-0804">Transcription</keyword>
<evidence type="ECO:0000256" key="10">
    <source>
        <dbReference type="PIRSR" id="PIRSR602481-2"/>
    </source>
</evidence>
<dbReference type="GO" id="GO:0005737">
    <property type="term" value="C:cytoplasm"/>
    <property type="evidence" value="ECO:0007669"/>
    <property type="project" value="UniProtKB-SubCell"/>
</dbReference>
<evidence type="ECO:0000256" key="4">
    <source>
        <dbReference type="ARBA" id="ARBA00022491"/>
    </source>
</evidence>
<keyword evidence="5 9" id="KW-0862">Zinc</keyword>
<dbReference type="GO" id="GO:0003700">
    <property type="term" value="F:DNA-binding transcription factor activity"/>
    <property type="evidence" value="ECO:0007669"/>
    <property type="project" value="InterPro"/>
</dbReference>
<keyword evidence="3" id="KW-0963">Cytoplasm</keyword>
<evidence type="ECO:0000256" key="8">
    <source>
        <dbReference type="ARBA" id="ARBA00023163"/>
    </source>
</evidence>
<dbReference type="InterPro" id="IPR002481">
    <property type="entry name" value="FUR"/>
</dbReference>
<name>A0A075LQB0_9BACI</name>